<dbReference type="Gene3D" id="3.40.50.1110">
    <property type="entry name" value="SGNH hydrolase"/>
    <property type="match status" value="1"/>
</dbReference>
<dbReference type="InterPro" id="IPR036514">
    <property type="entry name" value="SGNH_hydro_sf"/>
</dbReference>
<name>Q0G4R8_9HYPH</name>
<protein>
    <recommendedName>
        <fullName evidence="4">SGNH hydrolase-type esterase domain-containing protein</fullName>
    </recommendedName>
</protein>
<dbReference type="STRING" id="217511.GCA_001463845_00929"/>
<evidence type="ECO:0000256" key="1">
    <source>
        <dbReference type="SAM" id="MobiDB-lite"/>
    </source>
</evidence>
<keyword evidence="3" id="KW-1185">Reference proteome</keyword>
<sequence length="478" mass="51670">MTTFATRRARFRSAALRALAALVAVAVAVTGILPVQRAEAQQRPRTIVDMLFGGGGSNAERPRRVIKKRVIRKKKATRSQRSATRKKRNANRKTRSSPRNAVRSAPAQAAPAAAAVADDSEKNDNAKKILVVGDFMADSLADGLIESFSDDDMVVVTSKTNGSSGLVRNDFYDWGEQLGPLIDEEKPDVLAVMIGANDRQPLRLSGSTLSVRSDGWTAEYEKRATDIAKIAEEKKVPLIWVGMPSFKYDSMSEDMVFFNDIYRRAAERVSGEFVSIWDGFVDENGDFVYSGPDVNGQTTRLRGSDGLNMTDAGEEKLAFFTEKALLPILGEVSPDIALDAKSLPTIQLQPLSNAASAQVAAPVGLNDPGLDGSEALLGTGSSQTAFSLEMSPRDRLVLNGDQVNSREGRADNFAWSTKSSAIRSDPPIVYRGSIDLKTINESAGIEPPKEMPSILDAIIEDWQTGEDEEASEPPASSG</sequence>
<evidence type="ECO:0000313" key="2">
    <source>
        <dbReference type="EMBL" id="EAU43346.1"/>
    </source>
</evidence>
<dbReference type="eggNOG" id="COG2845">
    <property type="taxonomic scope" value="Bacteria"/>
</dbReference>
<accession>Q0G4R8</accession>
<reference evidence="2 3" key="1">
    <citation type="journal article" date="2010" name="J. Bacteriol.">
        <title>Genome sequence of Fulvimarina pelagi HTCC2506T, a Mn(II)-oxidizing alphaproteobacterium possessing an aerobic anoxygenic photosynthetic gene cluster and Xanthorhodopsin.</title>
        <authorList>
            <person name="Kang I."/>
            <person name="Oh H.M."/>
            <person name="Lim S.I."/>
            <person name="Ferriera S."/>
            <person name="Giovannoni S.J."/>
            <person name="Cho J.C."/>
        </authorList>
    </citation>
    <scope>NUCLEOTIDE SEQUENCE [LARGE SCALE GENOMIC DNA]</scope>
    <source>
        <strain evidence="2 3">HTCC2506</strain>
    </source>
</reference>
<evidence type="ECO:0000313" key="3">
    <source>
        <dbReference type="Proteomes" id="UP000004310"/>
    </source>
</evidence>
<dbReference type="RefSeq" id="WP_007067320.1">
    <property type="nucleotide sequence ID" value="NZ_DS022272.1"/>
</dbReference>
<gene>
    <name evidence="2" type="ORF">FP2506_10891</name>
</gene>
<dbReference type="Proteomes" id="UP000004310">
    <property type="component" value="Unassembled WGS sequence"/>
</dbReference>
<dbReference type="SUPFAM" id="SSF52266">
    <property type="entry name" value="SGNH hydrolase"/>
    <property type="match status" value="1"/>
</dbReference>
<dbReference type="CDD" id="cd01829">
    <property type="entry name" value="SGNH_hydrolase_peri2"/>
    <property type="match status" value="1"/>
</dbReference>
<dbReference type="AlphaFoldDB" id="Q0G4R8"/>
<dbReference type="Pfam" id="PF04311">
    <property type="entry name" value="DUF459"/>
    <property type="match status" value="1"/>
</dbReference>
<dbReference type="GO" id="GO:0016788">
    <property type="term" value="F:hydrolase activity, acting on ester bonds"/>
    <property type="evidence" value="ECO:0007669"/>
    <property type="project" value="UniProtKB-ARBA"/>
</dbReference>
<feature type="region of interest" description="Disordered" evidence="1">
    <location>
        <begin position="71"/>
        <end position="109"/>
    </location>
</feature>
<evidence type="ECO:0008006" key="4">
    <source>
        <dbReference type="Google" id="ProtNLM"/>
    </source>
</evidence>
<proteinExistence type="predicted"/>
<comment type="caution">
    <text evidence="2">The sequence shown here is derived from an EMBL/GenBank/DDBJ whole genome shotgun (WGS) entry which is preliminary data.</text>
</comment>
<dbReference type="EMBL" id="AATP01000001">
    <property type="protein sequence ID" value="EAU43346.1"/>
    <property type="molecule type" value="Genomic_DNA"/>
</dbReference>
<feature type="compositionally biased region" description="Basic residues" evidence="1">
    <location>
        <begin position="71"/>
        <end position="96"/>
    </location>
</feature>
<dbReference type="HOGENOM" id="CLU_044457_0_0_5"/>
<organism evidence="2 3">
    <name type="scientific">Fulvimarina pelagi HTCC2506</name>
    <dbReference type="NCBI Taxonomy" id="314231"/>
    <lineage>
        <taxon>Bacteria</taxon>
        <taxon>Pseudomonadati</taxon>
        <taxon>Pseudomonadota</taxon>
        <taxon>Alphaproteobacteria</taxon>
        <taxon>Hyphomicrobiales</taxon>
        <taxon>Aurantimonadaceae</taxon>
        <taxon>Fulvimarina</taxon>
    </lineage>
</organism>
<dbReference type="InterPro" id="IPR007407">
    <property type="entry name" value="DUF459"/>
</dbReference>